<feature type="transmembrane region" description="Helical" evidence="2">
    <location>
        <begin position="101"/>
        <end position="122"/>
    </location>
</feature>
<organism evidence="4 5">
    <name type="scientific">Klebsormidium nitens</name>
    <name type="common">Green alga</name>
    <name type="synonym">Ulothrix nitens</name>
    <dbReference type="NCBI Taxonomy" id="105231"/>
    <lineage>
        <taxon>Eukaryota</taxon>
        <taxon>Viridiplantae</taxon>
        <taxon>Streptophyta</taxon>
        <taxon>Klebsormidiophyceae</taxon>
        <taxon>Klebsormidiales</taxon>
        <taxon>Klebsormidiaceae</taxon>
        <taxon>Klebsormidium</taxon>
    </lineage>
</organism>
<feature type="region of interest" description="Disordered" evidence="1">
    <location>
        <begin position="198"/>
        <end position="282"/>
    </location>
</feature>
<sequence>MDQDEAPSLPFFARSWRLARSFTGGVSNIAGMVWRSDRDFERALDNLSKFEDALKNRIHRRGSNWRWFARSIMLWSAALEVVFLSYAIVMTHSGGLEWQRRALIVLPVFLLPACATLLYKVLARYYRMRERQDKQALADVQQKMKRRLDEVKDKSNFYRTLEVIQKYDNDPVVKAAAATVLGSKLGLKTDLPPEIQAHLTPTKSASTPDRSPSSGLRNRRSSGAHPPSSLNPEVSSQGVPRSAQGRVSQEGNSPRPSYGAPGPGFEGFGPATAGNWQPGQHQTGGVVGMLERVAQMLVGEDPTQCYALICERCRQHNGLAKKEDMEVLMYHCRFCSHLNGTKDDNIERKCRCYFCSEIRRRTGVELEAPSPDTGTPRKGEKSSAGGLERIGDDGEQPTEEKNVDGKRVTVGGRGDLTELRGSKTSALSQSGKGSSKGAIDEGWEDVKSRTNQPVTSNVSLRLCSEELQHGKAKG</sequence>
<proteinExistence type="predicted"/>
<protein>
    <recommendedName>
        <fullName evidence="3">Lunapark zinc ribbon domain-containing protein</fullName>
    </recommendedName>
</protein>
<dbReference type="GO" id="GO:0071786">
    <property type="term" value="P:endoplasmic reticulum tubular network organization"/>
    <property type="evidence" value="ECO:0000318"/>
    <property type="project" value="GO_Central"/>
</dbReference>
<dbReference type="InterPro" id="IPR040115">
    <property type="entry name" value="Lnp"/>
</dbReference>
<dbReference type="PANTHER" id="PTHR22166:SF12">
    <property type="entry name" value="ENDOPLASMIC RETICULUM JUNCTION FORMATION PROTEIN LUNAPARK"/>
    <property type="match status" value="1"/>
</dbReference>
<keyword evidence="5" id="KW-1185">Reference proteome</keyword>
<dbReference type="OrthoDB" id="1725934at2759"/>
<feature type="compositionally biased region" description="Polar residues" evidence="1">
    <location>
        <begin position="199"/>
        <end position="216"/>
    </location>
</feature>
<feature type="region of interest" description="Disordered" evidence="1">
    <location>
        <begin position="366"/>
        <end position="453"/>
    </location>
</feature>
<feature type="compositionally biased region" description="Polar residues" evidence="1">
    <location>
        <begin position="228"/>
        <end position="255"/>
    </location>
</feature>
<evidence type="ECO:0000313" key="5">
    <source>
        <dbReference type="Proteomes" id="UP000054558"/>
    </source>
</evidence>
<accession>A0A1Y1HRZ1</accession>
<dbReference type="Pfam" id="PF10058">
    <property type="entry name" value="Zn_ribbon_10"/>
    <property type="match status" value="1"/>
</dbReference>
<dbReference type="AlphaFoldDB" id="A0A1Y1HRZ1"/>
<keyword evidence="2" id="KW-0472">Membrane</keyword>
<feature type="transmembrane region" description="Helical" evidence="2">
    <location>
        <begin position="67"/>
        <end position="89"/>
    </location>
</feature>
<feature type="domain" description="Lunapark zinc ribbon" evidence="3">
    <location>
        <begin position="290"/>
        <end position="339"/>
    </location>
</feature>
<feature type="compositionally biased region" description="Polar residues" evidence="1">
    <location>
        <begin position="422"/>
        <end position="433"/>
    </location>
</feature>
<reference evidence="4 5" key="1">
    <citation type="journal article" date="2014" name="Nat. Commun.">
        <title>Klebsormidium flaccidum genome reveals primary factors for plant terrestrial adaptation.</title>
        <authorList>
            <person name="Hori K."/>
            <person name="Maruyama F."/>
            <person name="Fujisawa T."/>
            <person name="Togashi T."/>
            <person name="Yamamoto N."/>
            <person name="Seo M."/>
            <person name="Sato S."/>
            <person name="Yamada T."/>
            <person name="Mori H."/>
            <person name="Tajima N."/>
            <person name="Moriyama T."/>
            <person name="Ikeuchi M."/>
            <person name="Watanabe M."/>
            <person name="Wada H."/>
            <person name="Kobayashi K."/>
            <person name="Saito M."/>
            <person name="Masuda T."/>
            <person name="Sasaki-Sekimoto Y."/>
            <person name="Mashiguchi K."/>
            <person name="Awai K."/>
            <person name="Shimojima M."/>
            <person name="Masuda S."/>
            <person name="Iwai M."/>
            <person name="Nobusawa T."/>
            <person name="Narise T."/>
            <person name="Kondo S."/>
            <person name="Saito H."/>
            <person name="Sato R."/>
            <person name="Murakawa M."/>
            <person name="Ihara Y."/>
            <person name="Oshima-Yamada Y."/>
            <person name="Ohtaka K."/>
            <person name="Satoh M."/>
            <person name="Sonobe K."/>
            <person name="Ishii M."/>
            <person name="Ohtani R."/>
            <person name="Kanamori-Sato M."/>
            <person name="Honoki R."/>
            <person name="Miyazaki D."/>
            <person name="Mochizuki H."/>
            <person name="Umetsu J."/>
            <person name="Higashi K."/>
            <person name="Shibata D."/>
            <person name="Kamiya Y."/>
            <person name="Sato N."/>
            <person name="Nakamura Y."/>
            <person name="Tabata S."/>
            <person name="Ida S."/>
            <person name="Kurokawa K."/>
            <person name="Ohta H."/>
        </authorList>
    </citation>
    <scope>NUCLEOTIDE SEQUENCE [LARGE SCALE GENOMIC DNA]</scope>
    <source>
        <strain evidence="4 5">NIES-2285</strain>
    </source>
</reference>
<dbReference type="Proteomes" id="UP000054558">
    <property type="component" value="Unassembled WGS sequence"/>
</dbReference>
<evidence type="ECO:0000256" key="2">
    <source>
        <dbReference type="SAM" id="Phobius"/>
    </source>
</evidence>
<dbReference type="GO" id="GO:0071782">
    <property type="term" value="C:endoplasmic reticulum tubular network"/>
    <property type="evidence" value="ECO:0000318"/>
    <property type="project" value="GO_Central"/>
</dbReference>
<dbReference type="EMBL" id="DF237028">
    <property type="protein sequence ID" value="GAQ81405.1"/>
    <property type="molecule type" value="Genomic_DNA"/>
</dbReference>
<keyword evidence="2" id="KW-0812">Transmembrane</keyword>
<name>A0A1Y1HRZ1_KLENI</name>
<dbReference type="InterPro" id="IPR019273">
    <property type="entry name" value="Lunapark_Znf"/>
</dbReference>
<evidence type="ECO:0000259" key="3">
    <source>
        <dbReference type="Pfam" id="PF10058"/>
    </source>
</evidence>
<dbReference type="OMA" id="CGYFNPS"/>
<evidence type="ECO:0000313" key="4">
    <source>
        <dbReference type="EMBL" id="GAQ81405.1"/>
    </source>
</evidence>
<gene>
    <name evidence="4" type="ORF">KFL_000790300</name>
</gene>
<keyword evidence="2" id="KW-1133">Transmembrane helix</keyword>
<evidence type="ECO:0000256" key="1">
    <source>
        <dbReference type="SAM" id="MobiDB-lite"/>
    </source>
</evidence>
<feature type="compositionally biased region" description="Basic and acidic residues" evidence="1">
    <location>
        <begin position="398"/>
        <end position="407"/>
    </location>
</feature>
<dbReference type="PANTHER" id="PTHR22166">
    <property type="entry name" value="ENDOPLASMIC RETICULUM JUNCTION FORMATION PROTEIN LUNAPARK"/>
    <property type="match status" value="1"/>
</dbReference>
<dbReference type="STRING" id="105231.A0A1Y1HRZ1"/>